<feature type="domain" description="Methyltransferase" evidence="1">
    <location>
        <begin position="65"/>
        <end position="155"/>
    </location>
</feature>
<dbReference type="PANTHER" id="PTHR42912">
    <property type="entry name" value="METHYLTRANSFERASE"/>
    <property type="match status" value="1"/>
</dbReference>
<reference evidence="2 3" key="1">
    <citation type="submission" date="2020-08" db="EMBL/GenBank/DDBJ databases">
        <title>Sequencing the genomes of 1000 actinobacteria strains.</title>
        <authorList>
            <person name="Klenk H.-P."/>
        </authorList>
    </citation>
    <scope>NUCLEOTIDE SEQUENCE [LARGE SCALE GENOMIC DNA]</scope>
    <source>
        <strain evidence="2 3">DSM 41654</strain>
    </source>
</reference>
<comment type="caution">
    <text evidence="2">The sequence shown here is derived from an EMBL/GenBank/DDBJ whole genome shotgun (WGS) entry which is preliminary data.</text>
</comment>
<evidence type="ECO:0000259" key="1">
    <source>
        <dbReference type="Pfam" id="PF13649"/>
    </source>
</evidence>
<dbReference type="InterPro" id="IPR050508">
    <property type="entry name" value="Methyltransf_Superfamily"/>
</dbReference>
<accession>A0A7W7R7K6</accession>
<organism evidence="2 3">
    <name type="scientific">Kitasatospora kifunensis</name>
    <name type="common">Streptomyces kifunensis</name>
    <dbReference type="NCBI Taxonomy" id="58351"/>
    <lineage>
        <taxon>Bacteria</taxon>
        <taxon>Bacillati</taxon>
        <taxon>Actinomycetota</taxon>
        <taxon>Actinomycetes</taxon>
        <taxon>Kitasatosporales</taxon>
        <taxon>Streptomycetaceae</taxon>
        <taxon>Kitasatospora</taxon>
    </lineage>
</organism>
<dbReference type="AlphaFoldDB" id="A0A7W7R7K6"/>
<evidence type="ECO:0000313" key="2">
    <source>
        <dbReference type="EMBL" id="MBB4926897.1"/>
    </source>
</evidence>
<sequence length="226" mass="24393">MTDPQLQLPDPTYLQATRTFYDTVAAEYAERFNAELAGKPLDRAMLAVFAELVLADGLADGSGPVADLGCGPGRITAHLNSLGLNAFGVDLSPAMVELARQTHPGLRFEEGSMTGLDLADGSLAGVVAWYSIIHTPPERLPLVLSEFHRVLVPGGHLLVAFQVGDEPRHLEWPGLPASLDFRRWSPDRIAELLREAGFEVTARLAREPGVTEKVPQAALLARRPSA</sequence>
<dbReference type="EMBL" id="JACHJV010000001">
    <property type="protein sequence ID" value="MBB4926897.1"/>
    <property type="molecule type" value="Genomic_DNA"/>
</dbReference>
<keyword evidence="2" id="KW-0808">Transferase</keyword>
<dbReference type="RefSeq" id="WP_246560138.1">
    <property type="nucleotide sequence ID" value="NZ_JACHJV010000001.1"/>
</dbReference>
<dbReference type="Gene3D" id="3.40.50.150">
    <property type="entry name" value="Vaccinia Virus protein VP39"/>
    <property type="match status" value="1"/>
</dbReference>
<dbReference type="InterPro" id="IPR029063">
    <property type="entry name" value="SAM-dependent_MTases_sf"/>
</dbReference>
<gene>
    <name evidence="2" type="ORF">FHR34_005890</name>
</gene>
<dbReference type="Proteomes" id="UP000540506">
    <property type="component" value="Unassembled WGS sequence"/>
</dbReference>
<dbReference type="InterPro" id="IPR041698">
    <property type="entry name" value="Methyltransf_25"/>
</dbReference>
<dbReference type="GO" id="GO:0008168">
    <property type="term" value="F:methyltransferase activity"/>
    <property type="evidence" value="ECO:0007669"/>
    <property type="project" value="UniProtKB-KW"/>
</dbReference>
<evidence type="ECO:0000313" key="3">
    <source>
        <dbReference type="Proteomes" id="UP000540506"/>
    </source>
</evidence>
<dbReference type="GO" id="GO:0032259">
    <property type="term" value="P:methylation"/>
    <property type="evidence" value="ECO:0007669"/>
    <property type="project" value="UniProtKB-KW"/>
</dbReference>
<dbReference type="SUPFAM" id="SSF53335">
    <property type="entry name" value="S-adenosyl-L-methionine-dependent methyltransferases"/>
    <property type="match status" value="1"/>
</dbReference>
<protein>
    <submittedName>
        <fullName evidence="2">SAM-dependent methyltransferase</fullName>
    </submittedName>
</protein>
<name>A0A7W7R7K6_KITKI</name>
<keyword evidence="3" id="KW-1185">Reference proteome</keyword>
<keyword evidence="2" id="KW-0489">Methyltransferase</keyword>
<proteinExistence type="predicted"/>
<dbReference type="Pfam" id="PF13649">
    <property type="entry name" value="Methyltransf_25"/>
    <property type="match status" value="1"/>
</dbReference>
<dbReference type="PANTHER" id="PTHR42912:SF80">
    <property type="entry name" value="METHYLTRANSFERASE DOMAIN-CONTAINING PROTEIN"/>
    <property type="match status" value="1"/>
</dbReference>
<dbReference type="CDD" id="cd02440">
    <property type="entry name" value="AdoMet_MTases"/>
    <property type="match status" value="1"/>
</dbReference>